<dbReference type="EMBL" id="QPMM01000001">
    <property type="protein sequence ID" value="RFS26865.1"/>
    <property type="molecule type" value="Genomic_DNA"/>
</dbReference>
<reference evidence="2 3" key="1">
    <citation type="submission" date="2018-07" db="EMBL/GenBank/DDBJ databases">
        <title>Chitinophaga K2CV101002-2 sp. nov., isolated from a monsoon evergreen broad-leaved forest soil.</title>
        <authorList>
            <person name="Lv Y."/>
        </authorList>
    </citation>
    <scope>NUCLEOTIDE SEQUENCE [LARGE SCALE GENOMIC DNA]</scope>
    <source>
        <strain evidence="2 3">GDMCC 1.1288</strain>
    </source>
</reference>
<feature type="domain" description="DUF6089" evidence="1">
    <location>
        <begin position="38"/>
        <end position="161"/>
    </location>
</feature>
<sequence length="317" mass="35394">MVACYQIKNVMYRLMNTRFRTNLLKLTTLKLVKSTGILFLLMAVPILTFAQDWHIGAFLGISNYSGDLTEKRVDFRYTRPALGVLVRRDINRYLTVRGGFTWGIVAGADSTNTSKDMIARNLSFRSNVFEGSLIGEFNFLDIEEKGFTPYVFVGVAGFGFEPMAKDKSGNWVSLRPLGTEGQGLPQYPNRLPYDLFSFSFPFGAGVKAILSDTWTLGVELGFRPTTTDYLDDVSTSYVDQNTLLLYRGQRSVDMAFRGGEVNNKQVPPGTYPADGTKRGSAKYNDWYVFSGITLTYRLGGGSGWGNQKALRCPVLRP</sequence>
<accession>A0A3E1YHE6</accession>
<dbReference type="Pfam" id="PF19573">
    <property type="entry name" value="DUF6089"/>
    <property type="match status" value="1"/>
</dbReference>
<protein>
    <recommendedName>
        <fullName evidence="1">DUF6089 domain-containing protein</fullName>
    </recommendedName>
</protein>
<proteinExistence type="predicted"/>
<evidence type="ECO:0000259" key="1">
    <source>
        <dbReference type="Pfam" id="PF19573"/>
    </source>
</evidence>
<dbReference type="SUPFAM" id="SSF56925">
    <property type="entry name" value="OMPA-like"/>
    <property type="match status" value="1"/>
</dbReference>
<dbReference type="AlphaFoldDB" id="A0A3E1YHE6"/>
<evidence type="ECO:0000313" key="3">
    <source>
        <dbReference type="Proteomes" id="UP000260644"/>
    </source>
</evidence>
<name>A0A3E1YHE6_9BACT</name>
<dbReference type="InterPro" id="IPR045743">
    <property type="entry name" value="DUF6089"/>
</dbReference>
<dbReference type="InterPro" id="IPR011250">
    <property type="entry name" value="OMP/PagP_B-barrel"/>
</dbReference>
<dbReference type="Proteomes" id="UP000260644">
    <property type="component" value="Unassembled WGS sequence"/>
</dbReference>
<keyword evidence="3" id="KW-1185">Reference proteome</keyword>
<gene>
    <name evidence="2" type="ORF">DVR12_03510</name>
</gene>
<organism evidence="2 3">
    <name type="scientific">Chitinophaga silvatica</name>
    <dbReference type="NCBI Taxonomy" id="2282649"/>
    <lineage>
        <taxon>Bacteria</taxon>
        <taxon>Pseudomonadati</taxon>
        <taxon>Bacteroidota</taxon>
        <taxon>Chitinophagia</taxon>
        <taxon>Chitinophagales</taxon>
        <taxon>Chitinophagaceae</taxon>
        <taxon>Chitinophaga</taxon>
    </lineage>
</organism>
<comment type="caution">
    <text evidence="2">The sequence shown here is derived from an EMBL/GenBank/DDBJ whole genome shotgun (WGS) entry which is preliminary data.</text>
</comment>
<evidence type="ECO:0000313" key="2">
    <source>
        <dbReference type="EMBL" id="RFS26865.1"/>
    </source>
</evidence>